<reference evidence="1" key="1">
    <citation type="submission" date="2021-06" db="EMBL/GenBank/DDBJ databases">
        <authorList>
            <person name="Kallberg Y."/>
            <person name="Tangrot J."/>
            <person name="Rosling A."/>
        </authorList>
    </citation>
    <scope>NUCLEOTIDE SEQUENCE</scope>
    <source>
        <strain evidence="1">MA461A</strain>
    </source>
</reference>
<protein>
    <submittedName>
        <fullName evidence="1">34183_t:CDS:1</fullName>
    </submittedName>
</protein>
<feature type="non-terminal residue" evidence="1">
    <location>
        <position position="1"/>
    </location>
</feature>
<dbReference type="Proteomes" id="UP000789920">
    <property type="component" value="Unassembled WGS sequence"/>
</dbReference>
<proteinExistence type="predicted"/>
<evidence type="ECO:0000313" key="2">
    <source>
        <dbReference type="Proteomes" id="UP000789920"/>
    </source>
</evidence>
<accession>A0ACA9R661</accession>
<sequence length="95" mass="11019">IGTKQRLNESQEQKDERTKKLSEAIKTIIECIGEDPKRQGLLRTPDRYAQALLFFSKGYEESIEQLINGAIFEEDHDEMVIVKNIDVFSLCEHHL</sequence>
<comment type="caution">
    <text evidence="1">The sequence shown here is derived from an EMBL/GenBank/DDBJ whole genome shotgun (WGS) entry which is preliminary data.</text>
</comment>
<dbReference type="EMBL" id="CAJVQC010043921">
    <property type="protein sequence ID" value="CAG8778522.1"/>
    <property type="molecule type" value="Genomic_DNA"/>
</dbReference>
<name>A0ACA9R661_9GLOM</name>
<feature type="non-terminal residue" evidence="1">
    <location>
        <position position="95"/>
    </location>
</feature>
<organism evidence="1 2">
    <name type="scientific">Racocetra persica</name>
    <dbReference type="NCBI Taxonomy" id="160502"/>
    <lineage>
        <taxon>Eukaryota</taxon>
        <taxon>Fungi</taxon>
        <taxon>Fungi incertae sedis</taxon>
        <taxon>Mucoromycota</taxon>
        <taxon>Glomeromycotina</taxon>
        <taxon>Glomeromycetes</taxon>
        <taxon>Diversisporales</taxon>
        <taxon>Gigasporaceae</taxon>
        <taxon>Racocetra</taxon>
    </lineage>
</organism>
<evidence type="ECO:0000313" key="1">
    <source>
        <dbReference type="EMBL" id="CAG8778522.1"/>
    </source>
</evidence>
<gene>
    <name evidence="1" type="ORF">RPERSI_LOCUS17236</name>
</gene>
<keyword evidence="2" id="KW-1185">Reference proteome</keyword>